<evidence type="ECO:0000313" key="4">
    <source>
        <dbReference type="Proteomes" id="UP000006039"/>
    </source>
</evidence>
<reference evidence="2" key="3">
    <citation type="submission" date="2010-09" db="EMBL/GenBank/DDBJ databases">
        <title>Annotation of Gaeumannomyces graminis var. tritici R3-111a-1.</title>
        <authorList>
            <consortium name="The Broad Institute Genome Sequencing Platform"/>
            <person name="Ma L.-J."/>
            <person name="Dead R."/>
            <person name="Young S.K."/>
            <person name="Zeng Q."/>
            <person name="Gargeya S."/>
            <person name="Fitzgerald M."/>
            <person name="Haas B."/>
            <person name="Abouelleil A."/>
            <person name="Alvarado L."/>
            <person name="Arachchi H.M."/>
            <person name="Berlin A."/>
            <person name="Brown A."/>
            <person name="Chapman S.B."/>
            <person name="Chen Z."/>
            <person name="Dunbar C."/>
            <person name="Freedman E."/>
            <person name="Gearin G."/>
            <person name="Gellesch M."/>
            <person name="Goldberg J."/>
            <person name="Griggs A."/>
            <person name="Gujja S."/>
            <person name="Heiman D."/>
            <person name="Howarth C."/>
            <person name="Larson L."/>
            <person name="Lui A."/>
            <person name="MacDonald P.J.P."/>
            <person name="Mehta T."/>
            <person name="Montmayeur A."/>
            <person name="Murphy C."/>
            <person name="Neiman D."/>
            <person name="Pearson M."/>
            <person name="Priest M."/>
            <person name="Roberts A."/>
            <person name="Saif S."/>
            <person name="Shea T."/>
            <person name="Shenoy N."/>
            <person name="Sisk P."/>
            <person name="Stolte C."/>
            <person name="Sykes S."/>
            <person name="Yandava C."/>
            <person name="Wortman J."/>
            <person name="Nusbaum C."/>
            <person name="Birren B."/>
        </authorList>
    </citation>
    <scope>NUCLEOTIDE SEQUENCE</scope>
    <source>
        <strain evidence="2">R3-111a-1</strain>
    </source>
</reference>
<evidence type="ECO:0000313" key="3">
    <source>
        <dbReference type="EnsemblFungi" id="EJT78319"/>
    </source>
</evidence>
<dbReference type="GeneID" id="20343878"/>
<sequence length="100" mass="10180">MKLSAVFLVSLIGAAAAAPAAEPVDVEVRAAARDTMHSGAEIVSKLAAMQGRVSPSKSKNPLQARPADPNACYADCILAGGNDWECICKCVACGGKTPPP</sequence>
<evidence type="ECO:0000313" key="2">
    <source>
        <dbReference type="EMBL" id="EJT78319.1"/>
    </source>
</evidence>
<dbReference type="Proteomes" id="UP000006039">
    <property type="component" value="Unassembled WGS sequence"/>
</dbReference>
<dbReference type="EMBL" id="GL385396">
    <property type="protein sequence ID" value="EJT78319.1"/>
    <property type="molecule type" value="Genomic_DNA"/>
</dbReference>
<feature type="signal peptide" evidence="1">
    <location>
        <begin position="1"/>
        <end position="17"/>
    </location>
</feature>
<gene>
    <name evidence="3" type="primary">20343878</name>
    <name evidence="2" type="ORF">GGTG_03420</name>
</gene>
<keyword evidence="1" id="KW-0732">Signal</keyword>
<dbReference type="EnsemblFungi" id="EJT78319">
    <property type="protein sequence ID" value="EJT78319"/>
    <property type="gene ID" value="GGTG_03420"/>
</dbReference>
<feature type="chain" id="PRO_5015094359" description="Invertebrate defensins family profile domain-containing protein" evidence="1">
    <location>
        <begin position="18"/>
        <end position="100"/>
    </location>
</feature>
<proteinExistence type="predicted"/>
<evidence type="ECO:0008006" key="5">
    <source>
        <dbReference type="Google" id="ProtNLM"/>
    </source>
</evidence>
<dbReference type="HOGENOM" id="CLU_2306333_0_0_1"/>
<dbReference type="AlphaFoldDB" id="J3NQ63"/>
<dbReference type="OrthoDB" id="5228879at2759"/>
<name>J3NQ63_GAET3</name>
<reference evidence="3" key="4">
    <citation type="journal article" date="2015" name="G3 (Bethesda)">
        <title>Genome sequences of three phytopathogenic species of the Magnaporthaceae family of fungi.</title>
        <authorList>
            <person name="Okagaki L.H."/>
            <person name="Nunes C.C."/>
            <person name="Sailsbery J."/>
            <person name="Clay B."/>
            <person name="Brown D."/>
            <person name="John T."/>
            <person name="Oh Y."/>
            <person name="Young N."/>
            <person name="Fitzgerald M."/>
            <person name="Haas B.J."/>
            <person name="Zeng Q."/>
            <person name="Young S."/>
            <person name="Adiconis X."/>
            <person name="Fan L."/>
            <person name="Levin J.Z."/>
            <person name="Mitchell T.K."/>
            <person name="Okubara P.A."/>
            <person name="Farman M.L."/>
            <person name="Kohn L.M."/>
            <person name="Birren B."/>
            <person name="Ma L.-J."/>
            <person name="Dean R.A."/>
        </authorList>
    </citation>
    <scope>NUCLEOTIDE SEQUENCE</scope>
    <source>
        <strain evidence="3">R3-111a-1</strain>
    </source>
</reference>
<organism evidence="2">
    <name type="scientific">Gaeumannomyces tritici (strain R3-111a-1)</name>
    <name type="common">Wheat and barley take-all root rot fungus</name>
    <name type="synonym">Gaeumannomyces graminis var. tritici</name>
    <dbReference type="NCBI Taxonomy" id="644352"/>
    <lineage>
        <taxon>Eukaryota</taxon>
        <taxon>Fungi</taxon>
        <taxon>Dikarya</taxon>
        <taxon>Ascomycota</taxon>
        <taxon>Pezizomycotina</taxon>
        <taxon>Sordariomycetes</taxon>
        <taxon>Sordariomycetidae</taxon>
        <taxon>Magnaporthales</taxon>
        <taxon>Magnaporthaceae</taxon>
        <taxon>Gaeumannomyces</taxon>
    </lineage>
</organism>
<keyword evidence="4" id="KW-1185">Reference proteome</keyword>
<protein>
    <recommendedName>
        <fullName evidence="5">Invertebrate defensins family profile domain-containing protein</fullName>
    </recommendedName>
</protein>
<reference evidence="3" key="5">
    <citation type="submission" date="2018-04" db="UniProtKB">
        <authorList>
            <consortium name="EnsemblFungi"/>
        </authorList>
    </citation>
    <scope>IDENTIFICATION</scope>
    <source>
        <strain evidence="3">R3-111a-1</strain>
    </source>
</reference>
<reference evidence="4" key="1">
    <citation type="submission" date="2010-07" db="EMBL/GenBank/DDBJ databases">
        <title>The genome sequence of Gaeumannomyces graminis var. tritici strain R3-111a-1.</title>
        <authorList>
            <consortium name="The Broad Institute Genome Sequencing Platform"/>
            <person name="Ma L.-J."/>
            <person name="Dead R."/>
            <person name="Young S."/>
            <person name="Zeng Q."/>
            <person name="Koehrsen M."/>
            <person name="Alvarado L."/>
            <person name="Berlin A."/>
            <person name="Chapman S.B."/>
            <person name="Chen Z."/>
            <person name="Freedman E."/>
            <person name="Gellesch M."/>
            <person name="Goldberg J."/>
            <person name="Griggs A."/>
            <person name="Gujja S."/>
            <person name="Heilman E.R."/>
            <person name="Heiman D."/>
            <person name="Hepburn T."/>
            <person name="Howarth C."/>
            <person name="Jen D."/>
            <person name="Larson L."/>
            <person name="Mehta T."/>
            <person name="Neiman D."/>
            <person name="Pearson M."/>
            <person name="Roberts A."/>
            <person name="Saif S."/>
            <person name="Shea T."/>
            <person name="Shenoy N."/>
            <person name="Sisk P."/>
            <person name="Stolte C."/>
            <person name="Sykes S."/>
            <person name="Walk T."/>
            <person name="White J."/>
            <person name="Yandava C."/>
            <person name="Haas B."/>
            <person name="Nusbaum C."/>
            <person name="Birren B."/>
        </authorList>
    </citation>
    <scope>NUCLEOTIDE SEQUENCE [LARGE SCALE GENOMIC DNA]</scope>
    <source>
        <strain evidence="4">R3-111a-1</strain>
    </source>
</reference>
<reference evidence="2" key="2">
    <citation type="submission" date="2010-07" db="EMBL/GenBank/DDBJ databases">
        <authorList>
            <consortium name="The Broad Institute Genome Sequencing Platform"/>
            <consortium name="Broad Institute Genome Sequencing Center for Infectious Disease"/>
            <person name="Ma L.-J."/>
            <person name="Dead R."/>
            <person name="Young S."/>
            <person name="Zeng Q."/>
            <person name="Koehrsen M."/>
            <person name="Alvarado L."/>
            <person name="Berlin A."/>
            <person name="Chapman S.B."/>
            <person name="Chen Z."/>
            <person name="Freedman E."/>
            <person name="Gellesch M."/>
            <person name="Goldberg J."/>
            <person name="Griggs A."/>
            <person name="Gujja S."/>
            <person name="Heilman E.R."/>
            <person name="Heiman D."/>
            <person name="Hepburn T."/>
            <person name="Howarth C."/>
            <person name="Jen D."/>
            <person name="Larson L."/>
            <person name="Mehta T."/>
            <person name="Neiman D."/>
            <person name="Pearson M."/>
            <person name="Roberts A."/>
            <person name="Saif S."/>
            <person name="Shea T."/>
            <person name="Shenoy N."/>
            <person name="Sisk P."/>
            <person name="Stolte C."/>
            <person name="Sykes S."/>
            <person name="Walk T."/>
            <person name="White J."/>
            <person name="Yandava C."/>
            <person name="Haas B."/>
            <person name="Nusbaum C."/>
            <person name="Birren B."/>
        </authorList>
    </citation>
    <scope>NUCLEOTIDE SEQUENCE</scope>
    <source>
        <strain evidence="2">R3-111a-1</strain>
    </source>
</reference>
<dbReference type="RefSeq" id="XP_009219464.1">
    <property type="nucleotide sequence ID" value="XM_009221200.1"/>
</dbReference>
<dbReference type="eggNOG" id="ENOG502RNER">
    <property type="taxonomic scope" value="Eukaryota"/>
</dbReference>
<accession>J3NQ63</accession>
<dbReference type="VEuPathDB" id="FungiDB:GGTG_03420"/>
<evidence type="ECO:0000256" key="1">
    <source>
        <dbReference type="SAM" id="SignalP"/>
    </source>
</evidence>